<dbReference type="PANTHER" id="PTHR47455">
    <property type="entry name" value="ADENYLYL CYCLASE BETA"/>
    <property type="match status" value="1"/>
</dbReference>
<reference evidence="1" key="1">
    <citation type="submission" date="2020-05" db="EMBL/GenBank/DDBJ databases">
        <title>Phylogenomic resolution of chytrid fungi.</title>
        <authorList>
            <person name="Stajich J.E."/>
            <person name="Amses K."/>
            <person name="Simmons R."/>
            <person name="Seto K."/>
            <person name="Myers J."/>
            <person name="Bonds A."/>
            <person name="Quandt C.A."/>
            <person name="Barry K."/>
            <person name="Liu P."/>
            <person name="Grigoriev I."/>
            <person name="Longcore J.E."/>
            <person name="James T.Y."/>
        </authorList>
    </citation>
    <scope>NUCLEOTIDE SEQUENCE</scope>
    <source>
        <strain evidence="1">JEL0513</strain>
    </source>
</reference>
<dbReference type="InterPro" id="IPR029787">
    <property type="entry name" value="Nucleotide_cyclase"/>
</dbReference>
<dbReference type="Proteomes" id="UP001211907">
    <property type="component" value="Unassembled WGS sequence"/>
</dbReference>
<dbReference type="PANTHER" id="PTHR47455:SF1">
    <property type="entry name" value="GUANYLATE CYCLASE DOMAIN-CONTAINING PROTEIN"/>
    <property type="match status" value="1"/>
</dbReference>
<organism evidence="1 2">
    <name type="scientific">Physocladia obscura</name>
    <dbReference type="NCBI Taxonomy" id="109957"/>
    <lineage>
        <taxon>Eukaryota</taxon>
        <taxon>Fungi</taxon>
        <taxon>Fungi incertae sedis</taxon>
        <taxon>Chytridiomycota</taxon>
        <taxon>Chytridiomycota incertae sedis</taxon>
        <taxon>Chytridiomycetes</taxon>
        <taxon>Chytridiales</taxon>
        <taxon>Chytriomycetaceae</taxon>
        <taxon>Physocladia</taxon>
    </lineage>
</organism>
<evidence type="ECO:0000313" key="1">
    <source>
        <dbReference type="EMBL" id="KAJ3115997.1"/>
    </source>
</evidence>
<dbReference type="Gene3D" id="3.30.70.1230">
    <property type="entry name" value="Nucleotide cyclase"/>
    <property type="match status" value="1"/>
</dbReference>
<sequence>MPEESNPIEDISLLSLLPENVRELITKKNIRNPPWADISDFGMTAIIDISGYSKLTSRLKAIYGNDGGAKIKELLNPPIIQIIKRVKTSQGSIVKFSGDAIIASCSEEECQLVSTGTKTPTISMLERASTTSNRLYTAATRRLSMKPVTETVVTTTISARRLSANLTTQNRQISILASLKESTSIVQSKSVTDIIPSINFKLHPLKIHIGLGFGATSHIYVGDGYAPSLSSKYRMEYFIAGESMKFAAEFLALGTEGDFVFSPELVNFLAINIQNEIIKYAELKMTQGLKYRNISSSTYEGVFDLQNPLTTRIAELLNDASISAKVKVHRSFKVSKPQMARSVAFMDDSIRRLVQNHVFEYIRPELALSDMSMAVSSGYVAVNSKSVKSLVRSVSFRDTGRVTTAKSKSSIPDSKNLLQKEKSVGETSLFKKKFKHH</sequence>
<dbReference type="AlphaFoldDB" id="A0AAD5SX57"/>
<evidence type="ECO:0000313" key="2">
    <source>
        <dbReference type="Proteomes" id="UP001211907"/>
    </source>
</evidence>
<dbReference type="EMBL" id="JADGJH010001256">
    <property type="protein sequence ID" value="KAJ3115997.1"/>
    <property type="molecule type" value="Genomic_DNA"/>
</dbReference>
<protein>
    <submittedName>
        <fullName evidence="1">Uncharacterized protein</fullName>
    </submittedName>
</protein>
<dbReference type="SUPFAM" id="SSF55073">
    <property type="entry name" value="Nucleotide cyclase"/>
    <property type="match status" value="1"/>
</dbReference>
<gene>
    <name evidence="1" type="ORF">HK100_001184</name>
</gene>
<proteinExistence type="predicted"/>
<accession>A0AAD5SX57</accession>
<name>A0AAD5SX57_9FUNG</name>
<keyword evidence="2" id="KW-1185">Reference proteome</keyword>
<comment type="caution">
    <text evidence="1">The sequence shown here is derived from an EMBL/GenBank/DDBJ whole genome shotgun (WGS) entry which is preliminary data.</text>
</comment>